<gene>
    <name evidence="1" type="ORF">APZ00_01345</name>
</gene>
<proteinExistence type="predicted"/>
<dbReference type="Pfam" id="PF14247">
    <property type="entry name" value="DUF4344"/>
    <property type="match status" value="2"/>
</dbReference>
<dbReference type="eggNOG" id="COG0607">
    <property type="taxonomic scope" value="Bacteria"/>
</dbReference>
<name>A0A0U3N8A3_9HYPH</name>
<reference evidence="1 2" key="1">
    <citation type="submission" date="2015-10" db="EMBL/GenBank/DDBJ databases">
        <title>The world's first case of liver abscess caused by Pannonibacter phragmitetus.</title>
        <authorList>
            <person name="Ming D."/>
            <person name="Wang M."/>
            <person name="Zhou Y."/>
            <person name="Jiang T."/>
            <person name="Hu S."/>
        </authorList>
    </citation>
    <scope>NUCLEOTIDE SEQUENCE [LARGE SCALE GENOMIC DNA]</scope>
    <source>
        <strain evidence="1 2">31801</strain>
    </source>
</reference>
<dbReference type="EMBL" id="CP013068">
    <property type="protein sequence ID" value="ALV25888.1"/>
    <property type="molecule type" value="Genomic_DNA"/>
</dbReference>
<dbReference type="InterPro" id="IPR025644">
    <property type="entry name" value="DUF4344"/>
</dbReference>
<evidence type="ECO:0008006" key="3">
    <source>
        <dbReference type="Google" id="ProtNLM"/>
    </source>
</evidence>
<organism evidence="1 2">
    <name type="scientific">Pannonibacter phragmitetus</name>
    <dbReference type="NCBI Taxonomy" id="121719"/>
    <lineage>
        <taxon>Bacteria</taxon>
        <taxon>Pseudomonadati</taxon>
        <taxon>Pseudomonadota</taxon>
        <taxon>Alphaproteobacteria</taxon>
        <taxon>Hyphomicrobiales</taxon>
        <taxon>Stappiaceae</taxon>
        <taxon>Pannonibacter</taxon>
    </lineage>
</organism>
<dbReference type="RefSeq" id="WP_058897855.1">
    <property type="nucleotide sequence ID" value="NZ_CP013068.1"/>
</dbReference>
<keyword evidence="2" id="KW-1185">Reference proteome</keyword>
<dbReference type="KEGG" id="pphr:APZ00_01345"/>
<dbReference type="Proteomes" id="UP000064921">
    <property type="component" value="Chromosome"/>
</dbReference>
<sequence length="257" mass="28296">MRLIAFALAFALGLAAARGNEARDSFIQSNIISTLYHEFGHALVDVLKLPVLGREEDAADALATLLIHQLWEEDAAVTIVYDTAYAYSLAHDEAEREGDGPVYHGQHGTDLQRYYMLVCHFYGANPDERAEVARELELPEERMEDCPDEWELMASSWGRALDTIGKKSGKKGKLVLVPGKGGEPARSLVAAEIKDLNALFSLPVTVRVRIEACGEANAFYYPGDKAIVVCTEYAEDLGRMWDEAPDETQDETAGTGE</sequence>
<evidence type="ECO:0000313" key="1">
    <source>
        <dbReference type="EMBL" id="ALV25888.1"/>
    </source>
</evidence>
<evidence type="ECO:0000313" key="2">
    <source>
        <dbReference type="Proteomes" id="UP000064921"/>
    </source>
</evidence>
<dbReference type="AlphaFoldDB" id="A0A0U3N8A3"/>
<dbReference type="STRING" id="121719.APZ00_01345"/>
<accession>A0A0U3N8A3</accession>
<protein>
    <recommendedName>
        <fullName evidence="3">Metallopeptidase</fullName>
    </recommendedName>
</protein>